<feature type="transmembrane region" description="Helical" evidence="10">
    <location>
        <begin position="326"/>
        <end position="347"/>
    </location>
</feature>
<dbReference type="Gene3D" id="1.20.1530.20">
    <property type="match status" value="1"/>
</dbReference>
<feature type="transmembrane region" description="Helical" evidence="10">
    <location>
        <begin position="296"/>
        <end position="314"/>
    </location>
</feature>
<evidence type="ECO:0000256" key="3">
    <source>
        <dbReference type="ARBA" id="ARBA00022449"/>
    </source>
</evidence>
<feature type="transmembrane region" description="Helical" evidence="10">
    <location>
        <begin position="32"/>
        <end position="50"/>
    </location>
</feature>
<keyword evidence="8" id="KW-0406">Ion transport</keyword>
<keyword evidence="13" id="KW-1185">Reference proteome</keyword>
<reference evidence="12 13" key="1">
    <citation type="submission" date="2019-06" db="EMBL/GenBank/DDBJ databases">
        <title>Whole genome sequence for Rhodospirillaceae sp. R148.</title>
        <authorList>
            <person name="Wang G."/>
        </authorList>
    </citation>
    <scope>NUCLEOTIDE SEQUENCE [LARGE SCALE GENOMIC DNA]</scope>
    <source>
        <strain evidence="12 13">R148</strain>
    </source>
</reference>
<feature type="transmembrane region" description="Helical" evidence="10">
    <location>
        <begin position="56"/>
        <end position="75"/>
    </location>
</feature>
<dbReference type="InterPro" id="IPR003148">
    <property type="entry name" value="RCK_N"/>
</dbReference>
<feature type="transmembrane region" description="Helical" evidence="10">
    <location>
        <begin position="6"/>
        <end position="25"/>
    </location>
</feature>
<dbReference type="PANTHER" id="PTHR46157:SF4">
    <property type="entry name" value="K(+) EFFLUX ANTIPORTER 3, CHLOROPLASTIC"/>
    <property type="match status" value="1"/>
</dbReference>
<keyword evidence="7 10" id="KW-1133">Transmembrane helix</keyword>
<feature type="transmembrane region" description="Helical" evidence="10">
    <location>
        <begin position="215"/>
        <end position="233"/>
    </location>
</feature>
<feature type="transmembrane region" description="Helical" evidence="10">
    <location>
        <begin position="115"/>
        <end position="136"/>
    </location>
</feature>
<protein>
    <recommendedName>
        <fullName evidence="11">RCK N-terminal domain-containing protein</fullName>
    </recommendedName>
</protein>
<evidence type="ECO:0000256" key="8">
    <source>
        <dbReference type="ARBA" id="ARBA00023065"/>
    </source>
</evidence>
<comment type="subcellular location">
    <subcellularLocation>
        <location evidence="1">Endomembrane system</location>
        <topology evidence="1">Multi-pass membrane protein</topology>
    </subcellularLocation>
</comment>
<dbReference type="GO" id="GO:0006813">
    <property type="term" value="P:potassium ion transport"/>
    <property type="evidence" value="ECO:0007669"/>
    <property type="project" value="UniProtKB-KW"/>
</dbReference>
<dbReference type="GO" id="GO:0005886">
    <property type="term" value="C:plasma membrane"/>
    <property type="evidence" value="ECO:0007669"/>
    <property type="project" value="TreeGrafter"/>
</dbReference>
<dbReference type="Gene3D" id="3.40.50.720">
    <property type="entry name" value="NAD(P)-binding Rossmann-like Domain"/>
    <property type="match status" value="1"/>
</dbReference>
<keyword evidence="2" id="KW-0813">Transport</keyword>
<feature type="transmembrane region" description="Helical" evidence="10">
    <location>
        <begin position="269"/>
        <end position="290"/>
    </location>
</feature>
<evidence type="ECO:0000313" key="13">
    <source>
        <dbReference type="Proteomes" id="UP000315252"/>
    </source>
</evidence>
<dbReference type="Proteomes" id="UP000315252">
    <property type="component" value="Unassembled WGS sequence"/>
</dbReference>
<dbReference type="RefSeq" id="WP_142896418.1">
    <property type="nucleotide sequence ID" value="NZ_ML660054.1"/>
</dbReference>
<dbReference type="FunFam" id="3.40.50.720:FF:000036">
    <property type="entry name" value="Glutathione-regulated potassium-efflux system protein KefB"/>
    <property type="match status" value="1"/>
</dbReference>
<keyword evidence="3" id="KW-0050">Antiport</keyword>
<feature type="transmembrane region" description="Helical" evidence="10">
    <location>
        <begin position="148"/>
        <end position="169"/>
    </location>
</feature>
<dbReference type="GO" id="GO:0012505">
    <property type="term" value="C:endomembrane system"/>
    <property type="evidence" value="ECO:0007669"/>
    <property type="project" value="UniProtKB-SubCell"/>
</dbReference>
<keyword evidence="5 10" id="KW-0812">Transmembrane</keyword>
<evidence type="ECO:0000256" key="4">
    <source>
        <dbReference type="ARBA" id="ARBA00022538"/>
    </source>
</evidence>
<accession>A0A545TU18</accession>
<keyword evidence="4" id="KW-0633">Potassium transport</keyword>
<evidence type="ECO:0000256" key="1">
    <source>
        <dbReference type="ARBA" id="ARBA00004127"/>
    </source>
</evidence>
<evidence type="ECO:0000313" key="12">
    <source>
        <dbReference type="EMBL" id="TQV80704.1"/>
    </source>
</evidence>
<dbReference type="InterPro" id="IPR036291">
    <property type="entry name" value="NAD(P)-bd_dom_sf"/>
</dbReference>
<dbReference type="OrthoDB" id="9781411at2"/>
<evidence type="ECO:0000256" key="10">
    <source>
        <dbReference type="SAM" id="Phobius"/>
    </source>
</evidence>
<feature type="transmembrane region" description="Helical" evidence="10">
    <location>
        <begin position="87"/>
        <end position="109"/>
    </location>
</feature>
<dbReference type="EMBL" id="VHSH01000003">
    <property type="protein sequence ID" value="TQV80704.1"/>
    <property type="molecule type" value="Genomic_DNA"/>
</dbReference>
<dbReference type="PANTHER" id="PTHR46157">
    <property type="entry name" value="K(+) EFFLUX ANTIPORTER 3, CHLOROPLASTIC"/>
    <property type="match status" value="1"/>
</dbReference>
<feature type="transmembrane region" description="Helical" evidence="10">
    <location>
        <begin position="359"/>
        <end position="377"/>
    </location>
</feature>
<gene>
    <name evidence="12" type="ORF">FKG95_11140</name>
</gene>
<comment type="caution">
    <text evidence="12">The sequence shown here is derived from an EMBL/GenBank/DDBJ whole genome shotgun (WGS) entry which is preliminary data.</text>
</comment>
<dbReference type="AlphaFoldDB" id="A0A545TU18"/>
<evidence type="ECO:0000256" key="7">
    <source>
        <dbReference type="ARBA" id="ARBA00022989"/>
    </source>
</evidence>
<dbReference type="Pfam" id="PF02254">
    <property type="entry name" value="TrkA_N"/>
    <property type="match status" value="1"/>
</dbReference>
<name>A0A545TU18_9PROT</name>
<dbReference type="InterPro" id="IPR006153">
    <property type="entry name" value="Cation/H_exchanger_TM"/>
</dbReference>
<dbReference type="PROSITE" id="PS51201">
    <property type="entry name" value="RCK_N"/>
    <property type="match status" value="1"/>
</dbReference>
<dbReference type="GO" id="GO:1902600">
    <property type="term" value="P:proton transmembrane transport"/>
    <property type="evidence" value="ECO:0007669"/>
    <property type="project" value="InterPro"/>
</dbReference>
<dbReference type="Pfam" id="PF00999">
    <property type="entry name" value="Na_H_Exchanger"/>
    <property type="match status" value="1"/>
</dbReference>
<evidence type="ECO:0000256" key="5">
    <source>
        <dbReference type="ARBA" id="ARBA00022692"/>
    </source>
</evidence>
<proteinExistence type="predicted"/>
<dbReference type="SUPFAM" id="SSF51735">
    <property type="entry name" value="NAD(P)-binding Rossmann-fold domains"/>
    <property type="match status" value="1"/>
</dbReference>
<dbReference type="InterPro" id="IPR038770">
    <property type="entry name" value="Na+/solute_symporter_sf"/>
</dbReference>
<evidence type="ECO:0000256" key="9">
    <source>
        <dbReference type="ARBA" id="ARBA00023136"/>
    </source>
</evidence>
<evidence type="ECO:0000256" key="2">
    <source>
        <dbReference type="ARBA" id="ARBA00022448"/>
    </source>
</evidence>
<sequence length="540" mass="57097">MAESSYLLEVLIVLVAAVLSVSLFRRLRLDPVLGYLCAGAVIGPYSLGLVQGLATIHALAELGVVFLLFTVGLELPIARIRVMPFRVFLLGIAQVFITGTLISAAVAAMGVTPEAAGIIGFGVALSSTAIVLRLLSDRGGLTSQTGRAAFAILIVQDLMVGPLLVGVFALGDQSNELLPLLGEAALKMLVTVVLILGIGRILLRHLFTQVAATREPAIFAAMTLFVVLGTGVATEHVGLSLAFGAFLAGMLMAETQFRHQVAAEIQPFRGLLLGLFFMTVGMEIHPLFIFDNGATIAFLVIALLGGKALILILLAKAARMSTADAVHLGVLLAQGGEFAFVLVGAAMSQGVVDPDLGQMVIVVVALTMLATPFLAGLGQRASNRIERNEVPSIEELADSDSKLEDHVIIAGFGRVGAIVARQMMEAKVPFLAVDMDPHTILQAQKRGLPVYYGDVTRADILEAVNVQAARAVVVALDDKHVSLQIVAILRYIFPDLKIHARARDLAHAQELESIGASTVVTELVPTGLQLAQVVLDPQDE</sequence>
<feature type="transmembrane region" description="Helical" evidence="10">
    <location>
        <begin position="184"/>
        <end position="203"/>
    </location>
</feature>
<feature type="transmembrane region" description="Helical" evidence="10">
    <location>
        <begin position="239"/>
        <end position="257"/>
    </location>
</feature>
<feature type="domain" description="RCK N-terminal" evidence="11">
    <location>
        <begin position="404"/>
        <end position="521"/>
    </location>
</feature>
<evidence type="ECO:0000259" key="11">
    <source>
        <dbReference type="PROSITE" id="PS51201"/>
    </source>
</evidence>
<organism evidence="12 13">
    <name type="scientific">Denitrobaculum tricleocarpae</name>
    <dbReference type="NCBI Taxonomy" id="2591009"/>
    <lineage>
        <taxon>Bacteria</taxon>
        <taxon>Pseudomonadati</taxon>
        <taxon>Pseudomonadota</taxon>
        <taxon>Alphaproteobacteria</taxon>
        <taxon>Rhodospirillales</taxon>
        <taxon>Rhodospirillaceae</taxon>
        <taxon>Denitrobaculum</taxon>
    </lineage>
</organism>
<dbReference type="GO" id="GO:0015297">
    <property type="term" value="F:antiporter activity"/>
    <property type="evidence" value="ECO:0007669"/>
    <property type="project" value="UniProtKB-KW"/>
</dbReference>
<keyword evidence="6" id="KW-0630">Potassium</keyword>
<keyword evidence="9 10" id="KW-0472">Membrane</keyword>
<evidence type="ECO:0000256" key="6">
    <source>
        <dbReference type="ARBA" id="ARBA00022958"/>
    </source>
</evidence>